<dbReference type="PROSITE" id="PS51296">
    <property type="entry name" value="RIESKE"/>
    <property type="match status" value="1"/>
</dbReference>
<evidence type="ECO:0000256" key="2">
    <source>
        <dbReference type="ARBA" id="ARBA00022714"/>
    </source>
</evidence>
<keyword evidence="2" id="KW-0001">2Fe-2S</keyword>
<dbReference type="SUPFAM" id="SSF50022">
    <property type="entry name" value="ISP domain"/>
    <property type="match status" value="1"/>
</dbReference>
<sequence>MQHSVPSRFYTDEAHFDFDKKNIFYKTWQFVGHVSQVANVGDYFTTNIADESILIAKGEDGVIRAFFNVCPHRAHAVATGAGNRKLFVCHYHAWSYRLSGDLVRAPHAEDVEGFCKADIKLREVRLETMLGLLFVNLDDTASSLAETYPGLEEGIVSTREGIETMKVVFEREIEHNCNWKVSVENLNECYHCASVHATSITQLYATDSYTVDLYGPYLRHFIARAKDRDLHGDLHSWFIWPNNVVEVFPIHGAVSLRRVVPTGPNKTRYHYSWWVPEGLSDEATAAVIAEGTEYCNTVCVEDAAVVKSVQKGLESMGFDNGPLVVSTETGQQSENAIAHFQTLYASAIREAGGAL</sequence>
<keyword evidence="4 9" id="KW-0560">Oxidoreductase</keyword>
<dbReference type="InterPro" id="IPR017941">
    <property type="entry name" value="Rieske_2Fe-2S"/>
</dbReference>
<dbReference type="Gene3D" id="3.90.380.10">
    <property type="entry name" value="Naphthalene 1,2-dioxygenase Alpha Subunit, Chain A, domain 1"/>
    <property type="match status" value="2"/>
</dbReference>
<dbReference type="GO" id="GO:0051213">
    <property type="term" value="F:dioxygenase activity"/>
    <property type="evidence" value="ECO:0007669"/>
    <property type="project" value="UniProtKB-KW"/>
</dbReference>
<keyword evidence="7" id="KW-0520">NAD</keyword>
<dbReference type="PANTHER" id="PTHR43756:SF5">
    <property type="entry name" value="CHOLINE MONOOXYGENASE, CHLOROPLASTIC"/>
    <property type="match status" value="1"/>
</dbReference>
<evidence type="ECO:0000256" key="5">
    <source>
        <dbReference type="ARBA" id="ARBA00023004"/>
    </source>
</evidence>
<name>A0AAW9ST62_9RHOB</name>
<dbReference type="RefSeq" id="WP_347168141.1">
    <property type="nucleotide sequence ID" value="NZ_JBDNCH010000004.1"/>
</dbReference>
<dbReference type="AlphaFoldDB" id="A0AAW9ST62"/>
<protein>
    <submittedName>
        <fullName evidence="9">Aromatic ring-hydroxylating dioxygenase subunit alpha</fullName>
        <ecNumber evidence="9">1.14.13.-</ecNumber>
    </submittedName>
</protein>
<dbReference type="Pfam" id="PF00848">
    <property type="entry name" value="Ring_hydroxyl_A"/>
    <property type="match status" value="1"/>
</dbReference>
<dbReference type="Pfam" id="PF00355">
    <property type="entry name" value="Rieske"/>
    <property type="match status" value="1"/>
</dbReference>
<dbReference type="Gene3D" id="2.102.10.10">
    <property type="entry name" value="Rieske [2Fe-2S] iron-sulphur domain"/>
    <property type="match status" value="1"/>
</dbReference>
<dbReference type="EC" id="1.14.13.-" evidence="9"/>
<dbReference type="PANTHER" id="PTHR43756">
    <property type="entry name" value="CHOLINE MONOOXYGENASE, CHLOROPLASTIC"/>
    <property type="match status" value="1"/>
</dbReference>
<organism evidence="9 10">
    <name type="scientific">Ponticoccus litoralis</name>
    <dbReference type="NCBI Taxonomy" id="422297"/>
    <lineage>
        <taxon>Bacteria</taxon>
        <taxon>Pseudomonadati</taxon>
        <taxon>Pseudomonadota</taxon>
        <taxon>Alphaproteobacteria</taxon>
        <taxon>Rhodobacterales</taxon>
        <taxon>Roseobacteraceae</taxon>
        <taxon>Ponticoccus</taxon>
    </lineage>
</organism>
<proteinExistence type="predicted"/>
<evidence type="ECO:0000313" key="9">
    <source>
        <dbReference type="EMBL" id="MEN9063032.1"/>
    </source>
</evidence>
<keyword evidence="5" id="KW-0408">Iron</keyword>
<dbReference type="InterPro" id="IPR001663">
    <property type="entry name" value="Rng_hydr_dOase-A"/>
</dbReference>
<dbReference type="InterPro" id="IPR015879">
    <property type="entry name" value="Ring_hydroxy_dOase_asu_C_dom"/>
</dbReference>
<dbReference type="PRINTS" id="PR00090">
    <property type="entry name" value="RNGDIOXGNASE"/>
</dbReference>
<keyword evidence="6" id="KW-0411">Iron-sulfur</keyword>
<dbReference type="PROSITE" id="PS00570">
    <property type="entry name" value="RING_HYDROXYL_ALPHA"/>
    <property type="match status" value="1"/>
</dbReference>
<dbReference type="CDD" id="cd00680">
    <property type="entry name" value="RHO_alpha_C"/>
    <property type="match status" value="1"/>
</dbReference>
<evidence type="ECO:0000256" key="1">
    <source>
        <dbReference type="ARBA" id="ARBA00001962"/>
    </source>
</evidence>
<dbReference type="InterPro" id="IPR015881">
    <property type="entry name" value="ARHD_Rieske_2Fe_2S"/>
</dbReference>
<dbReference type="Proteomes" id="UP001428774">
    <property type="component" value="Unassembled WGS sequence"/>
</dbReference>
<dbReference type="GO" id="GO:0051537">
    <property type="term" value="F:2 iron, 2 sulfur cluster binding"/>
    <property type="evidence" value="ECO:0007669"/>
    <property type="project" value="UniProtKB-KW"/>
</dbReference>
<evidence type="ECO:0000256" key="6">
    <source>
        <dbReference type="ARBA" id="ARBA00023014"/>
    </source>
</evidence>
<reference evidence="9 10" key="1">
    <citation type="submission" date="2024-05" db="EMBL/GenBank/DDBJ databases">
        <title>Genome sequence of Ponticoccus litoralis KCCM 90028.</title>
        <authorList>
            <person name="Kim J.M."/>
            <person name="Lee J.K."/>
            <person name="Choi B.J."/>
            <person name="Bayburt H."/>
            <person name="Baek J.H."/>
            <person name="Jeon C.O."/>
        </authorList>
    </citation>
    <scope>NUCLEOTIDE SEQUENCE [LARGE SCALE GENOMIC DNA]</scope>
    <source>
        <strain evidence="9 10">KCCM 90028</strain>
    </source>
</reference>
<evidence type="ECO:0000256" key="4">
    <source>
        <dbReference type="ARBA" id="ARBA00023002"/>
    </source>
</evidence>
<evidence type="ECO:0000256" key="7">
    <source>
        <dbReference type="ARBA" id="ARBA00023027"/>
    </source>
</evidence>
<gene>
    <name evidence="9" type="ORF">ABFB10_20690</name>
</gene>
<comment type="caution">
    <text evidence="9">The sequence shown here is derived from an EMBL/GenBank/DDBJ whole genome shotgun (WGS) entry which is preliminary data.</text>
</comment>
<evidence type="ECO:0000256" key="3">
    <source>
        <dbReference type="ARBA" id="ARBA00022723"/>
    </source>
</evidence>
<dbReference type="SUPFAM" id="SSF55961">
    <property type="entry name" value="Bet v1-like"/>
    <property type="match status" value="1"/>
</dbReference>
<evidence type="ECO:0000259" key="8">
    <source>
        <dbReference type="PROSITE" id="PS51296"/>
    </source>
</evidence>
<dbReference type="InterPro" id="IPR036922">
    <property type="entry name" value="Rieske_2Fe-2S_sf"/>
</dbReference>
<dbReference type="CDD" id="cd03469">
    <property type="entry name" value="Rieske_RO_Alpha_N"/>
    <property type="match status" value="1"/>
</dbReference>
<accession>A0AAW9ST62</accession>
<evidence type="ECO:0000313" key="10">
    <source>
        <dbReference type="Proteomes" id="UP001428774"/>
    </source>
</evidence>
<comment type="cofactor">
    <cofactor evidence="1">
        <name>Fe cation</name>
        <dbReference type="ChEBI" id="CHEBI:24875"/>
    </cofactor>
</comment>
<feature type="domain" description="Rieske" evidence="8">
    <location>
        <begin position="28"/>
        <end position="135"/>
    </location>
</feature>
<keyword evidence="10" id="KW-1185">Reference proteome</keyword>
<dbReference type="GO" id="GO:0005506">
    <property type="term" value="F:iron ion binding"/>
    <property type="evidence" value="ECO:0007669"/>
    <property type="project" value="InterPro"/>
</dbReference>
<keyword evidence="3" id="KW-0479">Metal-binding</keyword>
<keyword evidence="9" id="KW-0223">Dioxygenase</keyword>
<dbReference type="EMBL" id="JBDNCH010000004">
    <property type="protein sequence ID" value="MEN9063032.1"/>
    <property type="molecule type" value="Genomic_DNA"/>
</dbReference>